<dbReference type="GO" id="GO:0016308">
    <property type="term" value="F:1-phosphatidylinositol-4-phosphate 5-kinase activity"/>
    <property type="evidence" value="ECO:0007669"/>
    <property type="project" value="TreeGrafter"/>
</dbReference>
<dbReference type="AlphaFoldDB" id="A0AB34IUL1"/>
<dbReference type="PANTHER" id="PTHR23086">
    <property type="entry name" value="PHOSPHATIDYLINOSITOL-4-PHOSPHATE 5-KINASE"/>
    <property type="match status" value="1"/>
</dbReference>
<proteinExistence type="predicted"/>
<evidence type="ECO:0000313" key="4">
    <source>
        <dbReference type="EMBL" id="KAL1507510.1"/>
    </source>
</evidence>
<keyword evidence="1" id="KW-0547">Nucleotide-binding</keyword>
<dbReference type="InterPro" id="IPR027483">
    <property type="entry name" value="PInositol-4-P-4/5-kinase_C_sf"/>
</dbReference>
<dbReference type="Pfam" id="PF01504">
    <property type="entry name" value="PIP5K"/>
    <property type="match status" value="2"/>
</dbReference>
<feature type="compositionally biased region" description="Low complexity" evidence="2">
    <location>
        <begin position="284"/>
        <end position="294"/>
    </location>
</feature>
<keyword evidence="5" id="KW-1185">Reference proteome</keyword>
<keyword evidence="1" id="KW-0418">Kinase</keyword>
<dbReference type="EMBL" id="JBGBPQ010000018">
    <property type="protein sequence ID" value="KAL1507510.1"/>
    <property type="molecule type" value="Genomic_DNA"/>
</dbReference>
<dbReference type="PROSITE" id="PS51455">
    <property type="entry name" value="PIPK"/>
    <property type="match status" value="1"/>
</dbReference>
<evidence type="ECO:0000256" key="1">
    <source>
        <dbReference type="PROSITE-ProRule" id="PRU00781"/>
    </source>
</evidence>
<dbReference type="Gene3D" id="3.30.800.10">
    <property type="entry name" value="Phosphatidylinositol Phosphate Kinase II Beta"/>
    <property type="match status" value="1"/>
</dbReference>
<dbReference type="SUPFAM" id="SSF56104">
    <property type="entry name" value="SAICAR synthase-like"/>
    <property type="match status" value="2"/>
</dbReference>
<sequence length="430" mass="47075">MSSAGWRSRLLSVISSKSSKASCSHDDDSSAPLSASARSRWTALGHRISLGLLLNSKVSVANKVGVRPTGEDAEVALALHRGIGAALRDDPPPTSPRGAPRGRVVAVEPALFARVRQTLGIAAQSFHASLALQEGLSSSNFAMVPTPGRSGAYFFLSPDQYYMLKVMSAADFRCLRRLLKRYADHLDAHPGSLLPRYVAVFELHGLSRSPIRFVCMTNVFSGVHEIQRKYDLKGSTKNRQASRDERSRGAHAVLKDLDWLLDGKTLAQHRASAVASSPSSVVRSAADGSAGASSPLRELSSVHSGGSKKLERRRSSMLTAHTSTTFMLALAKDVTFLYEARLIDYSLLVGIHTREEGTNYTRLERSPGRVVIETETEVMYVCLVDILTPYGCRKHLETFFKSTIRGGRDISCKPPLLYAERFLNFIDRQA</sequence>
<evidence type="ECO:0000256" key="2">
    <source>
        <dbReference type="SAM" id="MobiDB-lite"/>
    </source>
</evidence>
<dbReference type="InterPro" id="IPR023610">
    <property type="entry name" value="PInositol-4/5-P-5/4-kinase"/>
</dbReference>
<keyword evidence="1" id="KW-0808">Transferase</keyword>
<dbReference type="PANTHER" id="PTHR23086:SF8">
    <property type="entry name" value="PHOSPHATIDYLINOSITOL 5-PHOSPHATE 4-KINASE, ISOFORM A"/>
    <property type="match status" value="1"/>
</dbReference>
<keyword evidence="1" id="KW-0067">ATP-binding</keyword>
<gene>
    <name evidence="4" type="ORF">AB1Y20_008345</name>
</gene>
<dbReference type="Gene3D" id="3.30.810.10">
    <property type="entry name" value="2-Layer Sandwich"/>
    <property type="match status" value="1"/>
</dbReference>
<dbReference type="Proteomes" id="UP001515480">
    <property type="component" value="Unassembled WGS sequence"/>
</dbReference>
<dbReference type="SMART" id="SM00330">
    <property type="entry name" value="PIPKc"/>
    <property type="match status" value="1"/>
</dbReference>
<dbReference type="GO" id="GO:0005886">
    <property type="term" value="C:plasma membrane"/>
    <property type="evidence" value="ECO:0007669"/>
    <property type="project" value="TreeGrafter"/>
</dbReference>
<protein>
    <recommendedName>
        <fullName evidence="3">PIPK domain-containing protein</fullName>
    </recommendedName>
</protein>
<dbReference type="GO" id="GO:0005524">
    <property type="term" value="F:ATP binding"/>
    <property type="evidence" value="ECO:0007669"/>
    <property type="project" value="UniProtKB-UniRule"/>
</dbReference>
<comment type="caution">
    <text evidence="4">The sequence shown here is derived from an EMBL/GenBank/DDBJ whole genome shotgun (WGS) entry which is preliminary data.</text>
</comment>
<reference evidence="4 5" key="1">
    <citation type="journal article" date="2024" name="Science">
        <title>Giant polyketide synthase enzymes in the biosynthesis of giant marine polyether toxins.</title>
        <authorList>
            <person name="Fallon T.R."/>
            <person name="Shende V.V."/>
            <person name="Wierzbicki I.H."/>
            <person name="Pendleton A.L."/>
            <person name="Watervoot N.F."/>
            <person name="Auber R.P."/>
            <person name="Gonzalez D.J."/>
            <person name="Wisecaver J.H."/>
            <person name="Moore B.S."/>
        </authorList>
    </citation>
    <scope>NUCLEOTIDE SEQUENCE [LARGE SCALE GENOMIC DNA]</scope>
    <source>
        <strain evidence="4 5">12B1</strain>
    </source>
</reference>
<dbReference type="CDD" id="cd00139">
    <property type="entry name" value="PIPKc"/>
    <property type="match status" value="1"/>
</dbReference>
<evidence type="ECO:0000313" key="5">
    <source>
        <dbReference type="Proteomes" id="UP001515480"/>
    </source>
</evidence>
<evidence type="ECO:0000259" key="3">
    <source>
        <dbReference type="PROSITE" id="PS51455"/>
    </source>
</evidence>
<feature type="region of interest" description="Disordered" evidence="2">
    <location>
        <begin position="284"/>
        <end position="315"/>
    </location>
</feature>
<dbReference type="GO" id="GO:0046854">
    <property type="term" value="P:phosphatidylinositol phosphate biosynthetic process"/>
    <property type="evidence" value="ECO:0007669"/>
    <property type="project" value="TreeGrafter"/>
</dbReference>
<name>A0AB34IUL1_PRYPA</name>
<organism evidence="4 5">
    <name type="scientific">Prymnesium parvum</name>
    <name type="common">Toxic golden alga</name>
    <dbReference type="NCBI Taxonomy" id="97485"/>
    <lineage>
        <taxon>Eukaryota</taxon>
        <taxon>Haptista</taxon>
        <taxon>Haptophyta</taxon>
        <taxon>Prymnesiophyceae</taxon>
        <taxon>Prymnesiales</taxon>
        <taxon>Prymnesiaceae</taxon>
        <taxon>Prymnesium</taxon>
    </lineage>
</organism>
<feature type="domain" description="PIPK" evidence="3">
    <location>
        <begin position="36"/>
        <end position="430"/>
    </location>
</feature>
<dbReference type="InterPro" id="IPR002498">
    <property type="entry name" value="PInositol-4-P-4/5-kinase_core"/>
</dbReference>
<dbReference type="InterPro" id="IPR027484">
    <property type="entry name" value="PInositol-4-P-5-kinase_N"/>
</dbReference>
<accession>A0AB34IUL1</accession>